<keyword evidence="2" id="KW-0560">Oxidoreductase</keyword>
<dbReference type="PRINTS" id="PR00469">
    <property type="entry name" value="PNDRDTASEII"/>
</dbReference>
<dbReference type="EMBL" id="LT629695">
    <property type="protein sequence ID" value="SDH19451.1"/>
    <property type="molecule type" value="Genomic_DNA"/>
</dbReference>
<evidence type="ECO:0000313" key="6">
    <source>
        <dbReference type="EMBL" id="SDH19451.1"/>
    </source>
</evidence>
<dbReference type="InterPro" id="IPR029063">
    <property type="entry name" value="SAM-dependent_MTases_sf"/>
</dbReference>
<keyword evidence="1" id="KW-0285">Flavoprotein</keyword>
<dbReference type="InterPro" id="IPR050097">
    <property type="entry name" value="Ferredoxin-NADP_redctase_2"/>
</dbReference>
<evidence type="ECO:0000256" key="2">
    <source>
        <dbReference type="ARBA" id="ARBA00023002"/>
    </source>
</evidence>
<dbReference type="Pfam" id="PF13649">
    <property type="entry name" value="Methyltransf_25"/>
    <property type="match status" value="1"/>
</dbReference>
<comment type="catalytic activity">
    <reaction evidence="3">
        <text>[thioredoxin]-dithiol + NADP(+) = [thioredoxin]-disulfide + NADPH + H(+)</text>
        <dbReference type="Rhea" id="RHEA:20345"/>
        <dbReference type="Rhea" id="RHEA-COMP:10698"/>
        <dbReference type="Rhea" id="RHEA-COMP:10700"/>
        <dbReference type="ChEBI" id="CHEBI:15378"/>
        <dbReference type="ChEBI" id="CHEBI:29950"/>
        <dbReference type="ChEBI" id="CHEBI:50058"/>
        <dbReference type="ChEBI" id="CHEBI:57783"/>
        <dbReference type="ChEBI" id="CHEBI:58349"/>
        <dbReference type="EC" id="1.8.1.9"/>
    </reaction>
</comment>
<dbReference type="InterPro" id="IPR036188">
    <property type="entry name" value="FAD/NAD-bd_sf"/>
</dbReference>
<protein>
    <submittedName>
        <fullName evidence="6">Thioredoxin reductase</fullName>
    </submittedName>
</protein>
<dbReference type="OrthoDB" id="9786503at2"/>
<dbReference type="CDD" id="cd02440">
    <property type="entry name" value="AdoMet_MTases"/>
    <property type="match status" value="1"/>
</dbReference>
<accession>A0A1G8AEX8</accession>
<dbReference type="InterPro" id="IPR023753">
    <property type="entry name" value="FAD/NAD-binding_dom"/>
</dbReference>
<feature type="domain" description="FAD/NAD(P)-binding" evidence="4">
    <location>
        <begin position="4"/>
        <end position="284"/>
    </location>
</feature>
<evidence type="ECO:0000256" key="1">
    <source>
        <dbReference type="ARBA" id="ARBA00022630"/>
    </source>
</evidence>
<dbReference type="SUPFAM" id="SSF51905">
    <property type="entry name" value="FAD/NAD(P)-binding domain"/>
    <property type="match status" value="1"/>
</dbReference>
<dbReference type="Gene3D" id="3.40.50.150">
    <property type="entry name" value="Vaccinia Virus protein VP39"/>
    <property type="match status" value="1"/>
</dbReference>
<name>A0A1G8AEX8_9MICO</name>
<evidence type="ECO:0000259" key="5">
    <source>
        <dbReference type="Pfam" id="PF13649"/>
    </source>
</evidence>
<dbReference type="PRINTS" id="PR00368">
    <property type="entry name" value="FADPNR"/>
</dbReference>
<organism evidence="6 7">
    <name type="scientific">Agrococcus jejuensis</name>
    <dbReference type="NCBI Taxonomy" id="399736"/>
    <lineage>
        <taxon>Bacteria</taxon>
        <taxon>Bacillati</taxon>
        <taxon>Actinomycetota</taxon>
        <taxon>Actinomycetes</taxon>
        <taxon>Micrococcales</taxon>
        <taxon>Microbacteriaceae</taxon>
        <taxon>Agrococcus</taxon>
    </lineage>
</organism>
<dbReference type="InterPro" id="IPR041698">
    <property type="entry name" value="Methyltransf_25"/>
</dbReference>
<dbReference type="Gene3D" id="3.50.50.60">
    <property type="entry name" value="FAD/NAD(P)-binding domain"/>
    <property type="match status" value="2"/>
</dbReference>
<dbReference type="Proteomes" id="UP000198822">
    <property type="component" value="Chromosome I"/>
</dbReference>
<sequence length="522" mass="54431">MERYDALVIGGGTAGLSAALMLGRARRRTVVLDAGSPRNRFAAHMHGVLGHDGLDPAELVRRGRAEVEAYGVEVRAADVASVDEHGGDLVATLADGSTIRARAAVLATGVTDELPPIPGLAERWGVTVLHCPYCDGWEVRDRTLGVVATGPASLHQIELLRQWTDDVVAFVHAMGELPADALERIGARGIRIVDAEVAEVVGEGTAIDHVRTVDGAEHRVDAIFTAGTLVPHDAVVAPLGLARQDGPMGDLIVVDPRGATSHPRVFAAGNVVVPFGTVPLAMGAGSMAGGGANAALVAADAEEAVALQAQDAEAWPEQAPVAYWEQRYAQRRHWSGHANASMVDVVATLTPGRALDLGSGEGGDLVWLAQQGWHATGVDIAPTAARRAQQAAERAGVGDRVTAVAADLAEWEADGDVDLVTASFLQSPVHLDRGTIVRRHAARVAPGGHVLVVAHAAAPSWAPASMHHGHHDLPQPDDIVAELALGDAWSVELAEVRTRAVTSPDGAPATLDDAVVLLRREG</sequence>
<dbReference type="PANTHER" id="PTHR48105">
    <property type="entry name" value="THIOREDOXIN REDUCTASE 1-RELATED-RELATED"/>
    <property type="match status" value="1"/>
</dbReference>
<dbReference type="GO" id="GO:0004791">
    <property type="term" value="F:thioredoxin-disulfide reductase (NADPH) activity"/>
    <property type="evidence" value="ECO:0007669"/>
    <property type="project" value="UniProtKB-EC"/>
</dbReference>
<reference evidence="7" key="1">
    <citation type="submission" date="2016-10" db="EMBL/GenBank/DDBJ databases">
        <authorList>
            <person name="Varghese N."/>
            <person name="Submissions S."/>
        </authorList>
    </citation>
    <scope>NUCLEOTIDE SEQUENCE [LARGE SCALE GENOMIC DNA]</scope>
    <source>
        <strain evidence="7">DSM 22002</strain>
    </source>
</reference>
<dbReference type="Pfam" id="PF07992">
    <property type="entry name" value="Pyr_redox_2"/>
    <property type="match status" value="1"/>
</dbReference>
<dbReference type="SUPFAM" id="SSF53335">
    <property type="entry name" value="S-adenosyl-L-methionine-dependent methyltransferases"/>
    <property type="match status" value="1"/>
</dbReference>
<feature type="domain" description="Methyltransferase" evidence="5">
    <location>
        <begin position="355"/>
        <end position="448"/>
    </location>
</feature>
<dbReference type="RefSeq" id="WP_092501905.1">
    <property type="nucleotide sequence ID" value="NZ_LT629695.1"/>
</dbReference>
<keyword evidence="7" id="KW-1185">Reference proteome</keyword>
<dbReference type="AlphaFoldDB" id="A0A1G8AEX8"/>
<evidence type="ECO:0000259" key="4">
    <source>
        <dbReference type="Pfam" id="PF07992"/>
    </source>
</evidence>
<proteinExistence type="predicted"/>
<dbReference type="STRING" id="399736.SAMN04489720_0354"/>
<evidence type="ECO:0000256" key="3">
    <source>
        <dbReference type="ARBA" id="ARBA00048132"/>
    </source>
</evidence>
<evidence type="ECO:0000313" key="7">
    <source>
        <dbReference type="Proteomes" id="UP000198822"/>
    </source>
</evidence>
<gene>
    <name evidence="6" type="ORF">SAMN04489720_0354</name>
</gene>